<dbReference type="EMBL" id="CYHH01000017">
    <property type="protein sequence ID" value="CUB08024.1"/>
    <property type="molecule type" value="Genomic_DNA"/>
</dbReference>
<name>A0A0K6IY85_9PROT</name>
<feature type="domain" description="H repeat-associated protein N-terminal" evidence="2">
    <location>
        <begin position="2"/>
        <end position="89"/>
    </location>
</feature>
<dbReference type="GO" id="GO:0004803">
    <property type="term" value="F:transposase activity"/>
    <property type="evidence" value="ECO:0007669"/>
    <property type="project" value="InterPro"/>
</dbReference>
<dbReference type="AlphaFoldDB" id="A0A0K6IY85"/>
<dbReference type="GO" id="GO:0006313">
    <property type="term" value="P:DNA transposition"/>
    <property type="evidence" value="ECO:0007669"/>
    <property type="project" value="InterPro"/>
</dbReference>
<dbReference type="PANTHER" id="PTHR30298">
    <property type="entry name" value="H REPEAT-ASSOCIATED PREDICTED TRANSPOSASE"/>
    <property type="match status" value="1"/>
</dbReference>
<feature type="domain" description="Transposase IS4-like" evidence="1">
    <location>
        <begin position="98"/>
        <end position="327"/>
    </location>
</feature>
<dbReference type="Pfam" id="PF01609">
    <property type="entry name" value="DDE_Tnp_1"/>
    <property type="match status" value="1"/>
</dbReference>
<protein>
    <submittedName>
        <fullName evidence="5">Predicted transposase YbfD/YdcC associated with H repeats</fullName>
    </submittedName>
</protein>
<reference evidence="6" key="2">
    <citation type="submission" date="2015-08" db="EMBL/GenBank/DDBJ databases">
        <authorList>
            <person name="Babu N.S."/>
            <person name="Beckwith C.J."/>
            <person name="Beseler K.G."/>
            <person name="Brison A."/>
            <person name="Carone J.V."/>
            <person name="Caskin T.P."/>
            <person name="Diamond M."/>
            <person name="Durham M.E."/>
            <person name="Foxe J.M."/>
            <person name="Go M."/>
            <person name="Henderson B.A."/>
            <person name="Jones I.B."/>
            <person name="McGettigan J.A."/>
            <person name="Micheletti S.J."/>
            <person name="Nasrallah M.E."/>
            <person name="Ortiz D."/>
            <person name="Piller C.R."/>
            <person name="Privatt S.R."/>
            <person name="Schneider S.L."/>
            <person name="Sharp S."/>
            <person name="Smith T.C."/>
            <person name="Stanton J.D."/>
            <person name="Ullery H.E."/>
            <person name="Wilson R.J."/>
            <person name="Serrano M.G."/>
            <person name="Buck G."/>
            <person name="Lee V."/>
            <person name="Wang Y."/>
            <person name="Carvalho R."/>
            <person name="Voegtly L."/>
            <person name="Shi R."/>
            <person name="Duckworth R."/>
            <person name="Johnson A."/>
            <person name="Loviza R."/>
            <person name="Walstead R."/>
            <person name="Shah Z."/>
            <person name="Kiflezghi M."/>
            <person name="Wade K."/>
            <person name="Ball S.L."/>
            <person name="Bradley K.W."/>
            <person name="Asai D.J."/>
            <person name="Bowman C.A."/>
            <person name="Russell D.A."/>
            <person name="Pope W.H."/>
            <person name="Jacobs-Sera D."/>
            <person name="Hendrix R.W."/>
            <person name="Hatfull G.F."/>
        </authorList>
    </citation>
    <scope>NUCLEOTIDE SEQUENCE [LARGE SCALE GENOMIC DNA]</scope>
    <source>
        <strain evidence="6">JCM 19170</strain>
    </source>
</reference>
<dbReference type="InterPro" id="IPR002559">
    <property type="entry name" value="Transposase_11"/>
</dbReference>
<dbReference type="InterPro" id="IPR051698">
    <property type="entry name" value="Transposase_11-like"/>
</dbReference>
<dbReference type="EMBL" id="CYHH01000010">
    <property type="protein sequence ID" value="CUB07710.1"/>
    <property type="molecule type" value="Genomic_DNA"/>
</dbReference>
<evidence type="ECO:0000313" key="5">
    <source>
        <dbReference type="EMBL" id="CUB08024.1"/>
    </source>
</evidence>
<dbReference type="InterPro" id="IPR047647">
    <property type="entry name" value="ISAs1_transpos"/>
</dbReference>
<gene>
    <name evidence="3" type="ORF">Ga0061068_11065</name>
    <name evidence="4" type="ORF">Ga0061068_1161</name>
    <name evidence="5" type="ORF">Ga0061068_11726</name>
</gene>
<dbReference type="EMBL" id="CYHH01000016">
    <property type="protein sequence ID" value="CUB07975.1"/>
    <property type="molecule type" value="Genomic_DNA"/>
</dbReference>
<dbReference type="InterPro" id="IPR032806">
    <property type="entry name" value="YbfD_N"/>
</dbReference>
<dbReference type="RefSeq" id="WP_055423984.1">
    <property type="nucleotide sequence ID" value="NZ_CYHH01000010.1"/>
</dbReference>
<dbReference type="OrthoDB" id="8587058at2"/>
<reference evidence="5" key="1">
    <citation type="submission" date="2015-08" db="EMBL/GenBank/DDBJ databases">
        <title>Complete DNA Sequence of Pseudomonas syringae pv. actinidiae, the Causal Agent of Kiwifruit Canker Disease.</title>
        <authorList>
            <person name="Rikkerink E.H.A."/>
            <person name="Fineran P.C."/>
        </authorList>
    </citation>
    <scope>NUCLEOTIDE SEQUENCE</scope>
    <source>
        <strain evidence="5">JCM 19170</strain>
    </source>
</reference>
<dbReference type="Pfam" id="PF13808">
    <property type="entry name" value="DDE_Tnp_1_assoc"/>
    <property type="match status" value="1"/>
</dbReference>
<dbReference type="NCBIfam" id="NF033564">
    <property type="entry name" value="transpos_ISAs1"/>
    <property type="match status" value="1"/>
</dbReference>
<evidence type="ECO:0000313" key="3">
    <source>
        <dbReference type="EMBL" id="CUB07710.1"/>
    </source>
</evidence>
<evidence type="ECO:0000259" key="2">
    <source>
        <dbReference type="Pfam" id="PF13808"/>
    </source>
</evidence>
<dbReference type="GO" id="GO:0003677">
    <property type="term" value="F:DNA binding"/>
    <property type="evidence" value="ECO:0007669"/>
    <property type="project" value="InterPro"/>
</dbReference>
<dbReference type="Proteomes" id="UP000182108">
    <property type="component" value="Unassembled WGS sequence"/>
</dbReference>
<keyword evidence="6" id="KW-1185">Reference proteome</keyword>
<evidence type="ECO:0000259" key="1">
    <source>
        <dbReference type="Pfam" id="PF01609"/>
    </source>
</evidence>
<organism evidence="5 6">
    <name type="scientific">Tepidiphilus thermophilus</name>
    <dbReference type="NCBI Taxonomy" id="876478"/>
    <lineage>
        <taxon>Bacteria</taxon>
        <taxon>Pseudomonadati</taxon>
        <taxon>Pseudomonadota</taxon>
        <taxon>Hydrogenophilia</taxon>
        <taxon>Hydrogenophilales</taxon>
        <taxon>Hydrogenophilaceae</taxon>
        <taxon>Tepidiphilus</taxon>
    </lineage>
</organism>
<evidence type="ECO:0000313" key="6">
    <source>
        <dbReference type="Proteomes" id="UP000182108"/>
    </source>
</evidence>
<evidence type="ECO:0000313" key="4">
    <source>
        <dbReference type="EMBL" id="CUB07975.1"/>
    </source>
</evidence>
<proteinExistence type="predicted"/>
<accession>A0A0K6IY85</accession>
<sequence length="363" mass="40509">MEKLSELEDPRQPSNGTRHDFREILVIAVCAMLSDADSFEDIALWGRLKADWLRRFLVLKNGIPSQDTFLRVFRVLDPKQFESVFRRWVGGIVGALDGVMAVDGKTLRRSADGDAPPVHMVSAFSTELGLVLGQEKVAGKSNEITAIPELLEALHIKGLLVSIDAMGCQREIAAKITEKGADYLLAVKGNQPTLHQQVRDLISDAQVATDGFKHVDKSHGRTVMQLSWVAASGKEIDSALWPGCKTVGCVVSQRVVGDKVAELEERYYISSRKLTAEELADTVRAHWAIENKLHWMLDVCFGEDDCMIRKDNAPQNLSLLKKIVMNLIRADKTDTAKTSLRLKRKRAAWDDDIRMKMLGIHPL</sequence>
<dbReference type="PANTHER" id="PTHR30298:SF0">
    <property type="entry name" value="PROTEIN YBFL-RELATED"/>
    <property type="match status" value="1"/>
</dbReference>